<keyword evidence="9 10" id="KW-0472">Membrane</keyword>
<name>A0AAN6S4N3_9PEZI</name>
<feature type="compositionally biased region" description="Basic residues" evidence="12">
    <location>
        <begin position="342"/>
        <end position="351"/>
    </location>
</feature>
<evidence type="ECO:0000256" key="3">
    <source>
        <dbReference type="ARBA" id="ARBA00022448"/>
    </source>
</evidence>
<dbReference type="Proteomes" id="UP001303473">
    <property type="component" value="Unassembled WGS sequence"/>
</dbReference>
<evidence type="ECO:0000256" key="11">
    <source>
        <dbReference type="RuleBase" id="RU000488"/>
    </source>
</evidence>
<dbReference type="SUPFAM" id="SSF103506">
    <property type="entry name" value="Mitochondrial carrier"/>
    <property type="match status" value="1"/>
</dbReference>
<dbReference type="GO" id="GO:1990542">
    <property type="term" value="P:mitochondrial transmembrane transport"/>
    <property type="evidence" value="ECO:0007669"/>
    <property type="project" value="InterPro"/>
</dbReference>
<proteinExistence type="inferred from homology"/>
<evidence type="ECO:0000256" key="5">
    <source>
        <dbReference type="ARBA" id="ARBA00022737"/>
    </source>
</evidence>
<dbReference type="InterPro" id="IPR018108">
    <property type="entry name" value="MCP_transmembrane"/>
</dbReference>
<evidence type="ECO:0000256" key="9">
    <source>
        <dbReference type="ARBA" id="ARBA00023136"/>
    </source>
</evidence>
<evidence type="ECO:0000256" key="1">
    <source>
        <dbReference type="ARBA" id="ARBA00004448"/>
    </source>
</evidence>
<evidence type="ECO:0000313" key="14">
    <source>
        <dbReference type="Proteomes" id="UP001303473"/>
    </source>
</evidence>
<dbReference type="GO" id="GO:0005743">
    <property type="term" value="C:mitochondrial inner membrane"/>
    <property type="evidence" value="ECO:0007669"/>
    <property type="project" value="UniProtKB-SubCell"/>
</dbReference>
<evidence type="ECO:0000313" key="13">
    <source>
        <dbReference type="EMBL" id="KAK3939696.1"/>
    </source>
</evidence>
<keyword evidence="7" id="KW-1133">Transmembrane helix</keyword>
<dbReference type="PANTHER" id="PTHR45760:SF2">
    <property type="entry name" value="FI19922P1-RELATED"/>
    <property type="match status" value="1"/>
</dbReference>
<evidence type="ECO:0000256" key="4">
    <source>
        <dbReference type="ARBA" id="ARBA00022692"/>
    </source>
</evidence>
<dbReference type="InterPro" id="IPR045315">
    <property type="entry name" value="Mtm1-like"/>
</dbReference>
<dbReference type="InterPro" id="IPR023395">
    <property type="entry name" value="MCP_dom_sf"/>
</dbReference>
<evidence type="ECO:0000256" key="6">
    <source>
        <dbReference type="ARBA" id="ARBA00022792"/>
    </source>
</evidence>
<dbReference type="PANTHER" id="PTHR45760">
    <property type="entry name" value="FI19922P1-RELATED"/>
    <property type="match status" value="1"/>
</dbReference>
<comment type="caution">
    <text evidence="13">The sequence shown here is derived from an EMBL/GenBank/DDBJ whole genome shotgun (WGS) entry which is preliminary data.</text>
</comment>
<reference evidence="14" key="1">
    <citation type="journal article" date="2023" name="Mol. Phylogenet. Evol.">
        <title>Genome-scale phylogeny and comparative genomics of the fungal order Sordariales.</title>
        <authorList>
            <person name="Hensen N."/>
            <person name="Bonometti L."/>
            <person name="Westerberg I."/>
            <person name="Brannstrom I.O."/>
            <person name="Guillou S."/>
            <person name="Cros-Aarteil S."/>
            <person name="Calhoun S."/>
            <person name="Haridas S."/>
            <person name="Kuo A."/>
            <person name="Mondo S."/>
            <person name="Pangilinan J."/>
            <person name="Riley R."/>
            <person name="LaButti K."/>
            <person name="Andreopoulos B."/>
            <person name="Lipzen A."/>
            <person name="Chen C."/>
            <person name="Yan M."/>
            <person name="Daum C."/>
            <person name="Ng V."/>
            <person name="Clum A."/>
            <person name="Steindorff A."/>
            <person name="Ohm R.A."/>
            <person name="Martin F."/>
            <person name="Silar P."/>
            <person name="Natvig D.O."/>
            <person name="Lalanne C."/>
            <person name="Gautier V."/>
            <person name="Ament-Velasquez S.L."/>
            <person name="Kruys A."/>
            <person name="Hutchinson M.I."/>
            <person name="Powell A.J."/>
            <person name="Barry K."/>
            <person name="Miller A.N."/>
            <person name="Grigoriev I.V."/>
            <person name="Debuchy R."/>
            <person name="Gladieux P."/>
            <person name="Hiltunen Thoren M."/>
            <person name="Johannesson H."/>
        </authorList>
    </citation>
    <scope>NUCLEOTIDE SEQUENCE [LARGE SCALE GENOMIC DNA]</scope>
    <source>
        <strain evidence="14">CBS 340.73</strain>
    </source>
</reference>
<evidence type="ECO:0000256" key="10">
    <source>
        <dbReference type="PROSITE-ProRule" id="PRU00282"/>
    </source>
</evidence>
<feature type="repeat" description="Solcar" evidence="10">
    <location>
        <begin position="145"/>
        <end position="221"/>
    </location>
</feature>
<feature type="repeat" description="Solcar" evidence="10">
    <location>
        <begin position="231"/>
        <end position="320"/>
    </location>
</feature>
<dbReference type="AlphaFoldDB" id="A0AAN6S4N3"/>
<feature type="repeat" description="Solcar" evidence="10">
    <location>
        <begin position="359"/>
        <end position="458"/>
    </location>
</feature>
<keyword evidence="4 10" id="KW-0812">Transmembrane</keyword>
<keyword evidence="5" id="KW-0677">Repeat</keyword>
<keyword evidence="6" id="KW-0999">Mitochondrion inner membrane</keyword>
<evidence type="ECO:0000256" key="8">
    <source>
        <dbReference type="ARBA" id="ARBA00023128"/>
    </source>
</evidence>
<keyword evidence="8" id="KW-0496">Mitochondrion</keyword>
<organism evidence="13 14">
    <name type="scientific">Diplogelasinospora grovesii</name>
    <dbReference type="NCBI Taxonomy" id="303347"/>
    <lineage>
        <taxon>Eukaryota</taxon>
        <taxon>Fungi</taxon>
        <taxon>Dikarya</taxon>
        <taxon>Ascomycota</taxon>
        <taxon>Pezizomycotina</taxon>
        <taxon>Sordariomycetes</taxon>
        <taxon>Sordariomycetidae</taxon>
        <taxon>Sordariales</taxon>
        <taxon>Diplogelasinosporaceae</taxon>
        <taxon>Diplogelasinospora</taxon>
    </lineage>
</organism>
<evidence type="ECO:0000256" key="12">
    <source>
        <dbReference type="SAM" id="MobiDB-lite"/>
    </source>
</evidence>
<protein>
    <submittedName>
        <fullName evidence="13">Mitochondrial carrier protein MTM1</fullName>
    </submittedName>
</protein>
<comment type="similarity">
    <text evidence="2 11">Belongs to the mitochondrial carrier (TC 2.A.29) family.</text>
</comment>
<dbReference type="PROSITE" id="PS50920">
    <property type="entry name" value="SOLCAR"/>
    <property type="match status" value="3"/>
</dbReference>
<sequence>MNATTHFASGQNHDRLHHHTHHGEMPLPTPMDDIPTPPGGDVVEITAVQKMLSATSGSLLTGLLVTPLDVVRVRWQSQGVTPQPSSAASAASAASSSASSAATEFHKLAMPKNPDAFRPSNLGVTACCREVFFMNNNSEVCLAGAGRIGSGTIGGGGGGAGVECAVEEMQARTFNSTIDGLRKIARNEGFTTLWRGLSPTLIMAIPANIIYFTGYEWLRLDPKSPIQRTFRDEHAPLVAGIAARTIAATVVGPIELFRTRLQASSGSTTGSHLKDTFSGIRDMVNQHGYRSLWKGLTLTLWRDVPFSGMYWLGYETIRGRLTDIRERNRGRTLDLEGDTRLRARGQARRRSQSRENHTDTFTDSFVAGALSGAFASVATMPFDVGKTRTQVYRDSTTTAAGGGAKTAAPEERTMVRLLWHIFKTEGVQGLFKGWIPRTLKVAPACAIMISSYEVGKRVFRGMNERALIEAQQQQQTRRDTQD</sequence>
<dbReference type="Gene3D" id="1.50.40.10">
    <property type="entry name" value="Mitochondrial carrier domain"/>
    <property type="match status" value="1"/>
</dbReference>
<gene>
    <name evidence="13" type="ORF">QBC46DRAFT_262656</name>
</gene>
<keyword evidence="3 11" id="KW-0813">Transport</keyword>
<dbReference type="Pfam" id="PF00153">
    <property type="entry name" value="Mito_carr"/>
    <property type="match status" value="3"/>
</dbReference>
<accession>A0AAN6S4N3</accession>
<evidence type="ECO:0000256" key="2">
    <source>
        <dbReference type="ARBA" id="ARBA00006375"/>
    </source>
</evidence>
<evidence type="ECO:0000256" key="7">
    <source>
        <dbReference type="ARBA" id="ARBA00022989"/>
    </source>
</evidence>
<comment type="subcellular location">
    <subcellularLocation>
        <location evidence="1">Mitochondrion inner membrane</location>
        <topology evidence="1">Multi-pass membrane protein</topology>
    </subcellularLocation>
</comment>
<feature type="compositionally biased region" description="Polar residues" evidence="12">
    <location>
        <begin position="1"/>
        <end position="11"/>
    </location>
</feature>
<dbReference type="EMBL" id="MU853807">
    <property type="protein sequence ID" value="KAK3939696.1"/>
    <property type="molecule type" value="Genomic_DNA"/>
</dbReference>
<feature type="region of interest" description="Disordered" evidence="12">
    <location>
        <begin position="336"/>
        <end position="358"/>
    </location>
</feature>
<feature type="region of interest" description="Disordered" evidence="12">
    <location>
        <begin position="1"/>
        <end position="39"/>
    </location>
</feature>
<keyword evidence="14" id="KW-1185">Reference proteome</keyword>